<evidence type="ECO:0000313" key="3">
    <source>
        <dbReference type="Proteomes" id="UP000000556"/>
    </source>
</evidence>
<dbReference type="OrthoDB" id="7017304at2"/>
<dbReference type="BioCyc" id="PPUT160488:G1G01-3570-MONOMER"/>
<reference evidence="2 3" key="1">
    <citation type="journal article" date="2002" name="Environ. Microbiol.">
        <title>Complete genome sequence and comparative analysis of the metabolically versatile Pseudomonas putida KT2440.</title>
        <authorList>
            <person name="Nelson K.E."/>
            <person name="Weinel C."/>
            <person name="Paulsen I.T."/>
            <person name="Dodson R.J."/>
            <person name="Hilbert H."/>
            <person name="Martins dos Santos V.A."/>
            <person name="Fouts D.E."/>
            <person name="Gill S.R."/>
            <person name="Pop M."/>
            <person name="Holmes M."/>
            <person name="Brinkac L."/>
            <person name="Beanan M."/>
            <person name="DeBoy R.T."/>
            <person name="Daugherty S."/>
            <person name="Kolonay J."/>
            <person name="Madupu R."/>
            <person name="Nelson W."/>
            <person name="White O."/>
            <person name="Peterson J."/>
            <person name="Khouri H."/>
            <person name="Hance I."/>
            <person name="Chris Lee P."/>
            <person name="Holtzapple E."/>
            <person name="Scanlan D."/>
            <person name="Tran K."/>
            <person name="Moazzez A."/>
            <person name="Utterback T."/>
            <person name="Rizzo M."/>
            <person name="Lee K."/>
            <person name="Kosack D."/>
            <person name="Moestl D."/>
            <person name="Wedler H."/>
            <person name="Lauber J."/>
            <person name="Stjepandic D."/>
            <person name="Hoheisel J."/>
            <person name="Straetz M."/>
            <person name="Heim S."/>
            <person name="Kiewitz C."/>
            <person name="Eisen J.A."/>
            <person name="Timmis K.N."/>
            <person name="Dusterhoft A."/>
            <person name="Tummler B."/>
            <person name="Fraser C.M."/>
        </authorList>
    </citation>
    <scope>NUCLEOTIDE SEQUENCE [LARGE SCALE GENOMIC DNA]</scope>
    <source>
        <strain evidence="3">ATCC 47054 / DSM 6125 / CFBP 8728 / NCIMB 11950 / KT2440</strain>
    </source>
</reference>
<dbReference type="AlphaFoldDB" id="Q88HL9"/>
<dbReference type="Proteomes" id="UP000000556">
    <property type="component" value="Chromosome"/>
</dbReference>
<keyword evidence="3" id="KW-1185">Reference proteome</keyword>
<feature type="transmembrane region" description="Helical" evidence="1">
    <location>
        <begin position="81"/>
        <end position="100"/>
    </location>
</feature>
<dbReference type="KEGG" id="ppu:PP_3337"/>
<name>Q88HL9_PSEPK</name>
<keyword evidence="1" id="KW-0472">Membrane</keyword>
<dbReference type="PATRIC" id="fig|160488.4.peg.3549"/>
<proteinExistence type="predicted"/>
<dbReference type="STRING" id="160488.PP_3337"/>
<dbReference type="PaxDb" id="160488-PP_3337"/>
<keyword evidence="1" id="KW-0812">Transmembrane</keyword>
<protein>
    <recommendedName>
        <fullName evidence="4">DUF2946 domain-containing protein</fullName>
    </recommendedName>
</protein>
<reference evidence="2 3" key="2">
    <citation type="journal article" date="2016" name="Environ. Microbiol.">
        <title>The revisited genome of Pseudomonas putida KT2440 enlightens its value as a robust metabolic chassis.</title>
        <authorList>
            <person name="Belda E."/>
            <person name="van Heck R.G."/>
            <person name="Lopez-Sanchez M.J."/>
            <person name="Cruveiller S."/>
            <person name="Barbe V."/>
            <person name="Fraser C."/>
            <person name="Klenk H.P."/>
            <person name="Petersen J."/>
            <person name="Morgat A."/>
            <person name="Nikel P.I."/>
            <person name="Vallenet D."/>
            <person name="Rouy Z."/>
            <person name="Sekowska A."/>
            <person name="Martins Dos Santos V.A."/>
            <person name="de Lorenzo V."/>
            <person name="Danchin A."/>
            <person name="Medigue C."/>
        </authorList>
    </citation>
    <scope>NUCLEOTIDE SEQUENCE [LARGE SCALE GENOMIC DNA]</scope>
    <source>
        <strain evidence="3">ATCC 47054 / DSM 6125 / CFBP 8728 / NCIMB 11950 / KT2440</strain>
    </source>
</reference>
<keyword evidence="1" id="KW-1133">Transmembrane helix</keyword>
<evidence type="ECO:0000313" key="2">
    <source>
        <dbReference type="EMBL" id="AAN68941.1"/>
    </source>
</evidence>
<dbReference type="InterPro" id="IPR021333">
    <property type="entry name" value="DUF2946"/>
</dbReference>
<evidence type="ECO:0000256" key="1">
    <source>
        <dbReference type="SAM" id="Phobius"/>
    </source>
</evidence>
<evidence type="ECO:0008006" key="4">
    <source>
        <dbReference type="Google" id="ProtNLM"/>
    </source>
</evidence>
<dbReference type="Pfam" id="PF11162">
    <property type="entry name" value="DUF2946"/>
    <property type="match status" value="1"/>
</dbReference>
<dbReference type="HOGENOM" id="CLU_161367_0_0_6"/>
<gene>
    <name evidence="2" type="ordered locus">PP_3337</name>
</gene>
<accession>Q88HL9</accession>
<dbReference type="eggNOG" id="ENOG50347D5">
    <property type="taxonomic scope" value="Bacteria"/>
</dbReference>
<dbReference type="EMBL" id="AE015451">
    <property type="protein sequence ID" value="AAN68941.1"/>
    <property type="molecule type" value="Genomic_DNA"/>
</dbReference>
<sequence>MLKSPPMNRLPSNRPLIAWALYFCVLFNVLGCGLAHGQALGLALNGFGGAFCSLGGDTGSLKAKQDGALAGDLSIPFSCPMGSAAFLTLVFLIGVAWLLASANRRPIMREVRSQAPPRYCWPSSNPRASPL</sequence>
<dbReference type="PhylomeDB" id="Q88HL9"/>
<organism evidence="2 3">
    <name type="scientific">Pseudomonas putida (strain ATCC 47054 / DSM 6125 / CFBP 8728 / NCIMB 11950 / KT2440)</name>
    <dbReference type="NCBI Taxonomy" id="160488"/>
    <lineage>
        <taxon>Bacteria</taxon>
        <taxon>Pseudomonadati</taxon>
        <taxon>Pseudomonadota</taxon>
        <taxon>Gammaproteobacteria</taxon>
        <taxon>Pseudomonadales</taxon>
        <taxon>Pseudomonadaceae</taxon>
        <taxon>Pseudomonas</taxon>
    </lineage>
</organism>